<dbReference type="KEGG" id="glj:GKIL_1227"/>
<dbReference type="EC" id="2.1.1.297" evidence="4"/>
<sequence length="286" mass="31379">MAGEARSWYAQALTQAQERGIDPAEVDYLVEAVSGLDRLRLRLLGPEALGPFEDKLTKLWRRRLSECVPVQYLTGRAYWRDLELQVNPAVLIPRPETELLADLAIAFCQSLEQPLLADLGTGSGAIAVAVARALPTATLWATDISKQALAVADANIRTYGLTERIHLVEGDWFSPLPLLAFDCLISNPPYIPSAEVDRLMPEVRLHEPRLALDGGADGLETIRLLVAKARRYLRPGGLVAIELMAGQAAAVVELIEKAGQYDQIRTVCDWSGIERFVCANAWQPGS</sequence>
<evidence type="ECO:0000259" key="6">
    <source>
        <dbReference type="Pfam" id="PF17827"/>
    </source>
</evidence>
<dbReference type="InterPro" id="IPR004556">
    <property type="entry name" value="HemK-like"/>
</dbReference>
<dbReference type="PATRIC" id="fig|1183438.3.peg.1210"/>
<dbReference type="PANTHER" id="PTHR47441">
    <property type="match status" value="1"/>
</dbReference>
<dbReference type="eggNOG" id="COG2890">
    <property type="taxonomic scope" value="Bacteria"/>
</dbReference>
<dbReference type="HOGENOM" id="CLU_018398_3_1_3"/>
<feature type="binding site" evidence="4">
    <location>
        <begin position="187"/>
        <end position="190"/>
    </location>
    <ligand>
        <name>substrate</name>
    </ligand>
</feature>
<dbReference type="PROSITE" id="PS00092">
    <property type="entry name" value="N6_MTASE"/>
    <property type="match status" value="1"/>
</dbReference>
<evidence type="ECO:0000256" key="2">
    <source>
        <dbReference type="ARBA" id="ARBA00022679"/>
    </source>
</evidence>
<name>U5QF33_GLOK1</name>
<dbReference type="GO" id="GO:0003676">
    <property type="term" value="F:nucleic acid binding"/>
    <property type="evidence" value="ECO:0007669"/>
    <property type="project" value="InterPro"/>
</dbReference>
<dbReference type="STRING" id="1183438.GKIL_1227"/>
<evidence type="ECO:0000259" key="5">
    <source>
        <dbReference type="Pfam" id="PF05175"/>
    </source>
</evidence>
<comment type="function">
    <text evidence="4">Methylates the class 1 translation termination release factors RF1/PrfA and RF2/PrfB on the glutamine residue of the universally conserved GGQ motif.</text>
</comment>
<gene>
    <name evidence="7" type="primary">hemK</name>
    <name evidence="4" type="synonym">prmC</name>
    <name evidence="7" type="ORF">GKIL_1227</name>
</gene>
<dbReference type="SUPFAM" id="SSF53335">
    <property type="entry name" value="S-adenosyl-L-methionine-dependent methyltransferases"/>
    <property type="match status" value="1"/>
</dbReference>
<dbReference type="PANTHER" id="PTHR47441:SF3">
    <property type="entry name" value="RELEASE FACTOR GLUTAMINE METHYLTRANSFERASE"/>
    <property type="match status" value="1"/>
</dbReference>
<dbReference type="NCBIfam" id="TIGR00536">
    <property type="entry name" value="hemK_fam"/>
    <property type="match status" value="1"/>
</dbReference>
<dbReference type="AlphaFoldDB" id="U5QF33"/>
<protein>
    <recommendedName>
        <fullName evidence="4">Release factor glutamine methyltransferase</fullName>
        <shortName evidence="4">RF MTase</shortName>
        <ecNumber evidence="4">2.1.1.297</ecNumber>
    </recommendedName>
    <alternativeName>
        <fullName evidence="4">N5-glutamine methyltransferase PrmC</fullName>
    </alternativeName>
    <alternativeName>
        <fullName evidence="4">Protein-(glutamine-N5) MTase PrmC</fullName>
    </alternativeName>
    <alternativeName>
        <fullName evidence="4">Protein-glutamine N-methyltransferase PrmC</fullName>
    </alternativeName>
</protein>
<dbReference type="EMBL" id="CP003587">
    <property type="protein sequence ID" value="AGY57473.1"/>
    <property type="molecule type" value="Genomic_DNA"/>
</dbReference>
<dbReference type="InterPro" id="IPR002052">
    <property type="entry name" value="DNA_methylase_N6_adenine_CS"/>
</dbReference>
<dbReference type="CDD" id="cd02440">
    <property type="entry name" value="AdoMet_MTases"/>
    <property type="match status" value="1"/>
</dbReference>
<dbReference type="GO" id="GO:0102559">
    <property type="term" value="F:peptide chain release factor N(5)-glutamine methyltransferase activity"/>
    <property type="evidence" value="ECO:0007669"/>
    <property type="project" value="UniProtKB-EC"/>
</dbReference>
<comment type="catalytic activity">
    <reaction evidence="4">
        <text>L-glutaminyl-[peptide chain release factor] + S-adenosyl-L-methionine = N(5)-methyl-L-glutaminyl-[peptide chain release factor] + S-adenosyl-L-homocysteine + H(+)</text>
        <dbReference type="Rhea" id="RHEA:42896"/>
        <dbReference type="Rhea" id="RHEA-COMP:10271"/>
        <dbReference type="Rhea" id="RHEA-COMP:10272"/>
        <dbReference type="ChEBI" id="CHEBI:15378"/>
        <dbReference type="ChEBI" id="CHEBI:30011"/>
        <dbReference type="ChEBI" id="CHEBI:57856"/>
        <dbReference type="ChEBI" id="CHEBI:59789"/>
        <dbReference type="ChEBI" id="CHEBI:61891"/>
        <dbReference type="EC" id="2.1.1.297"/>
    </reaction>
</comment>
<evidence type="ECO:0000256" key="3">
    <source>
        <dbReference type="ARBA" id="ARBA00022691"/>
    </source>
</evidence>
<proteinExistence type="inferred from homology"/>
<feature type="domain" description="Methyltransferase small" evidence="5">
    <location>
        <begin position="116"/>
        <end position="195"/>
    </location>
</feature>
<evidence type="ECO:0000256" key="4">
    <source>
        <dbReference type="HAMAP-Rule" id="MF_02126"/>
    </source>
</evidence>
<dbReference type="Proteomes" id="UP000017396">
    <property type="component" value="Chromosome"/>
</dbReference>
<keyword evidence="2 4" id="KW-0808">Transferase</keyword>
<dbReference type="Gene3D" id="3.40.50.150">
    <property type="entry name" value="Vaccinia Virus protein VP39"/>
    <property type="match status" value="1"/>
</dbReference>
<comment type="similarity">
    <text evidence="4">Belongs to the protein N5-glutamine methyltransferase family. PrmC subfamily.</text>
</comment>
<dbReference type="InterPro" id="IPR007848">
    <property type="entry name" value="Small_mtfrase_dom"/>
</dbReference>
<organism evidence="7 8">
    <name type="scientific">Gloeobacter kilaueensis (strain ATCC BAA-2537 / CCAP 1431/1 / ULC 316 / JS1)</name>
    <dbReference type="NCBI Taxonomy" id="1183438"/>
    <lineage>
        <taxon>Bacteria</taxon>
        <taxon>Bacillati</taxon>
        <taxon>Cyanobacteriota</taxon>
        <taxon>Cyanophyceae</taxon>
        <taxon>Gloeobacterales</taxon>
        <taxon>Gloeobacteraceae</taxon>
        <taxon>Gloeobacter</taxon>
    </lineage>
</organism>
<keyword evidence="3 4" id="KW-0949">S-adenosyl-L-methionine</keyword>
<feature type="binding site" evidence="4">
    <location>
        <position position="172"/>
    </location>
    <ligand>
        <name>S-adenosyl-L-methionine</name>
        <dbReference type="ChEBI" id="CHEBI:59789"/>
    </ligand>
</feature>
<evidence type="ECO:0000313" key="7">
    <source>
        <dbReference type="EMBL" id="AGY57473.1"/>
    </source>
</evidence>
<reference evidence="7 8" key="1">
    <citation type="journal article" date="2013" name="PLoS ONE">
        <title>Cultivation and Complete Genome Sequencing of Gloeobacter kilaueensis sp. nov., from a Lava Cave in Kilauea Caldera, Hawai'i.</title>
        <authorList>
            <person name="Saw J.H."/>
            <person name="Schatz M."/>
            <person name="Brown M.V."/>
            <person name="Kunkel D.D."/>
            <person name="Foster J.S."/>
            <person name="Shick H."/>
            <person name="Christensen S."/>
            <person name="Hou S."/>
            <person name="Wan X."/>
            <person name="Donachie S.P."/>
        </authorList>
    </citation>
    <scope>NUCLEOTIDE SEQUENCE [LARGE SCALE GENOMIC DNA]</scope>
    <source>
        <strain evidence="8">JS</strain>
    </source>
</reference>
<dbReference type="HAMAP" id="MF_02126">
    <property type="entry name" value="RF_methyltr_PrmC"/>
    <property type="match status" value="1"/>
</dbReference>
<evidence type="ECO:0000256" key="1">
    <source>
        <dbReference type="ARBA" id="ARBA00022603"/>
    </source>
</evidence>
<dbReference type="InterPro" id="IPR040758">
    <property type="entry name" value="PrmC_N"/>
</dbReference>
<keyword evidence="1 4" id="KW-0489">Methyltransferase</keyword>
<feature type="binding site" evidence="4">
    <location>
        <position position="187"/>
    </location>
    <ligand>
        <name>S-adenosyl-L-methionine</name>
        <dbReference type="ChEBI" id="CHEBI:59789"/>
    </ligand>
</feature>
<dbReference type="Gene3D" id="1.10.8.10">
    <property type="entry name" value="DNA helicase RuvA subunit, C-terminal domain"/>
    <property type="match status" value="1"/>
</dbReference>
<keyword evidence="8" id="KW-1185">Reference proteome</keyword>
<dbReference type="InterPro" id="IPR052663">
    <property type="entry name" value="RF_glutamine_MTase_cyano"/>
</dbReference>
<dbReference type="NCBIfam" id="TIGR03534">
    <property type="entry name" value="RF_mod_PrmC"/>
    <property type="match status" value="1"/>
</dbReference>
<dbReference type="Pfam" id="PF05175">
    <property type="entry name" value="MTS"/>
    <property type="match status" value="1"/>
</dbReference>
<dbReference type="InterPro" id="IPR019874">
    <property type="entry name" value="RF_methyltr_PrmC"/>
</dbReference>
<feature type="binding site" evidence="4">
    <location>
        <begin position="120"/>
        <end position="124"/>
    </location>
    <ligand>
        <name>S-adenosyl-L-methionine</name>
        <dbReference type="ChEBI" id="CHEBI:59789"/>
    </ligand>
</feature>
<dbReference type="OrthoDB" id="9800643at2"/>
<accession>U5QF33</accession>
<dbReference type="InterPro" id="IPR029063">
    <property type="entry name" value="SAM-dependent_MTases_sf"/>
</dbReference>
<evidence type="ECO:0000313" key="8">
    <source>
        <dbReference type="Proteomes" id="UP000017396"/>
    </source>
</evidence>
<feature type="domain" description="Release factor glutamine methyltransferase N-terminal" evidence="6">
    <location>
        <begin position="4"/>
        <end position="75"/>
    </location>
</feature>
<dbReference type="Pfam" id="PF17827">
    <property type="entry name" value="PrmC_N"/>
    <property type="match status" value="1"/>
</dbReference>
<dbReference type="GO" id="GO:0032259">
    <property type="term" value="P:methylation"/>
    <property type="evidence" value="ECO:0007669"/>
    <property type="project" value="UniProtKB-KW"/>
</dbReference>
<dbReference type="RefSeq" id="WP_023172559.1">
    <property type="nucleotide sequence ID" value="NC_022600.1"/>
</dbReference>
<feature type="binding site" evidence="4">
    <location>
        <position position="143"/>
    </location>
    <ligand>
        <name>S-adenosyl-L-methionine</name>
        <dbReference type="ChEBI" id="CHEBI:59789"/>
    </ligand>
</feature>